<comment type="caution">
    <text evidence="7">The sequence shown here is derived from an EMBL/GenBank/DDBJ whole genome shotgun (WGS) entry which is preliminary data.</text>
</comment>
<evidence type="ECO:0000259" key="6">
    <source>
        <dbReference type="PROSITE" id="PS50850"/>
    </source>
</evidence>
<feature type="transmembrane region" description="Helical" evidence="5">
    <location>
        <begin position="137"/>
        <end position="154"/>
    </location>
</feature>
<organism evidence="7 8">
    <name type="scientific">Didymella pomorum</name>
    <dbReference type="NCBI Taxonomy" id="749634"/>
    <lineage>
        <taxon>Eukaryota</taxon>
        <taxon>Fungi</taxon>
        <taxon>Dikarya</taxon>
        <taxon>Ascomycota</taxon>
        <taxon>Pezizomycotina</taxon>
        <taxon>Dothideomycetes</taxon>
        <taxon>Pleosporomycetidae</taxon>
        <taxon>Pleosporales</taxon>
        <taxon>Pleosporineae</taxon>
        <taxon>Didymellaceae</taxon>
        <taxon>Didymella</taxon>
    </lineage>
</organism>
<evidence type="ECO:0000256" key="3">
    <source>
        <dbReference type="ARBA" id="ARBA00022989"/>
    </source>
</evidence>
<feature type="transmembrane region" description="Helical" evidence="5">
    <location>
        <begin position="464"/>
        <end position="483"/>
    </location>
</feature>
<keyword evidence="4 5" id="KW-0472">Membrane</keyword>
<keyword evidence="3 5" id="KW-1133">Transmembrane helix</keyword>
<dbReference type="PROSITE" id="PS50850">
    <property type="entry name" value="MFS"/>
    <property type="match status" value="1"/>
</dbReference>
<dbReference type="GO" id="GO:0022857">
    <property type="term" value="F:transmembrane transporter activity"/>
    <property type="evidence" value="ECO:0007669"/>
    <property type="project" value="InterPro"/>
</dbReference>
<protein>
    <recommendedName>
        <fullName evidence="6">Major facilitator superfamily (MFS) profile domain-containing protein</fullName>
    </recommendedName>
</protein>
<evidence type="ECO:0000256" key="5">
    <source>
        <dbReference type="SAM" id="Phobius"/>
    </source>
</evidence>
<feature type="transmembrane region" description="Helical" evidence="5">
    <location>
        <begin position="65"/>
        <end position="92"/>
    </location>
</feature>
<dbReference type="Pfam" id="PF07690">
    <property type="entry name" value="MFS_1"/>
    <property type="match status" value="1"/>
</dbReference>
<dbReference type="InterPro" id="IPR011701">
    <property type="entry name" value="MFS"/>
</dbReference>
<feature type="transmembrane region" description="Helical" evidence="5">
    <location>
        <begin position="196"/>
        <end position="219"/>
    </location>
</feature>
<evidence type="ECO:0000256" key="1">
    <source>
        <dbReference type="ARBA" id="ARBA00004141"/>
    </source>
</evidence>
<accession>A0A9W8ZK85</accession>
<name>A0A9W8ZK85_9PLEO</name>
<feature type="transmembrane region" description="Helical" evidence="5">
    <location>
        <begin position="396"/>
        <end position="419"/>
    </location>
</feature>
<dbReference type="GO" id="GO:0005886">
    <property type="term" value="C:plasma membrane"/>
    <property type="evidence" value="ECO:0007669"/>
    <property type="project" value="TreeGrafter"/>
</dbReference>
<feature type="transmembrane region" description="Helical" evidence="5">
    <location>
        <begin position="431"/>
        <end position="452"/>
    </location>
</feature>
<feature type="transmembrane region" description="Helical" evidence="5">
    <location>
        <begin position="355"/>
        <end position="376"/>
    </location>
</feature>
<feature type="transmembrane region" description="Helical" evidence="5">
    <location>
        <begin position="225"/>
        <end position="244"/>
    </location>
</feature>
<proteinExistence type="predicted"/>
<dbReference type="EMBL" id="JAPEVA010000011">
    <property type="protein sequence ID" value="KAJ4409522.1"/>
    <property type="molecule type" value="Genomic_DNA"/>
</dbReference>
<feature type="transmembrane region" description="Helical" evidence="5">
    <location>
        <begin position="166"/>
        <end position="189"/>
    </location>
</feature>
<feature type="transmembrane region" description="Helical" evidence="5">
    <location>
        <begin position="495"/>
        <end position="515"/>
    </location>
</feature>
<keyword evidence="8" id="KW-1185">Reference proteome</keyword>
<evidence type="ECO:0000256" key="2">
    <source>
        <dbReference type="ARBA" id="ARBA00022692"/>
    </source>
</evidence>
<dbReference type="Proteomes" id="UP001140510">
    <property type="component" value="Unassembled WGS sequence"/>
</dbReference>
<evidence type="ECO:0000313" key="7">
    <source>
        <dbReference type="EMBL" id="KAJ4409522.1"/>
    </source>
</evidence>
<comment type="subcellular location">
    <subcellularLocation>
        <location evidence="1">Membrane</location>
        <topology evidence="1">Multi-pass membrane protein</topology>
    </subcellularLocation>
</comment>
<dbReference type="PANTHER" id="PTHR23502">
    <property type="entry name" value="MAJOR FACILITATOR SUPERFAMILY"/>
    <property type="match status" value="1"/>
</dbReference>
<dbReference type="InterPro" id="IPR036259">
    <property type="entry name" value="MFS_trans_sf"/>
</dbReference>
<dbReference type="OrthoDB" id="2533084at2759"/>
<dbReference type="Gene3D" id="1.20.1250.20">
    <property type="entry name" value="MFS general substrate transporter like domains"/>
    <property type="match status" value="1"/>
</dbReference>
<dbReference type="AlphaFoldDB" id="A0A9W8ZK85"/>
<dbReference type="InterPro" id="IPR020846">
    <property type="entry name" value="MFS_dom"/>
</dbReference>
<gene>
    <name evidence="7" type="ORF">N0V91_002443</name>
</gene>
<feature type="transmembrane region" description="Helical" evidence="5">
    <location>
        <begin position="104"/>
        <end position="125"/>
    </location>
</feature>
<keyword evidence="2 5" id="KW-0812">Transmembrane</keyword>
<feature type="transmembrane region" description="Helical" evidence="5">
    <location>
        <begin position="315"/>
        <end position="335"/>
    </location>
</feature>
<reference evidence="7" key="1">
    <citation type="submission" date="2022-10" db="EMBL/GenBank/DDBJ databases">
        <title>Tapping the CABI collections for fungal endophytes: first genome assemblies for Collariella, Neodidymelliopsis, Ascochyta clinopodiicola, Didymella pomorum, Didymosphaeria variabile, Neocosmospora piperis and Neocucurbitaria cava.</title>
        <authorList>
            <person name="Hill R."/>
        </authorList>
    </citation>
    <scope>NUCLEOTIDE SEQUENCE</scope>
    <source>
        <strain evidence="7">IMI 355091</strain>
    </source>
</reference>
<evidence type="ECO:0000256" key="4">
    <source>
        <dbReference type="ARBA" id="ARBA00023136"/>
    </source>
</evidence>
<dbReference type="PANTHER" id="PTHR23502:SF181">
    <property type="entry name" value="MAJOR FACILITATOR SUPERFAMILY (MFS) PROFILE DOMAIN-CONTAINING PROTEIN"/>
    <property type="match status" value="1"/>
</dbReference>
<evidence type="ECO:0000313" key="8">
    <source>
        <dbReference type="Proteomes" id="UP001140510"/>
    </source>
</evidence>
<feature type="domain" description="Major facilitator superfamily (MFS) profile" evidence="6">
    <location>
        <begin position="66"/>
        <end position="520"/>
    </location>
</feature>
<sequence>MTSFRAAFALSKDEVQNATPPGTTTLVEHLEWAASQQNRDEIRLVPQPSADPADPLNLPMWRKMAVLFCMSVHPFVVNVSSASLSSALPIYAASPIFGLPPKPFSQLTYLVAVNILMLGFSNLWWVPLANTFGRRPVILGSLLLLILSSMWAGLTTDFNSLLAARLFMGIGGGPADAVSPDVVGEVFFVHQRGRAMAVYTIFLTMGSLVGGLAGGYIVASMGLPWLHWMNVLLCSISFILCLVLQAETLYNRPQYLHDLEAEDGKDHVEQKEAVSSVQPPPTSYPAYSYLKSIRLISYRPGIVHKFMAPYKTMRLPGVWLIASWYAGLVGLIVTISTIGPQLVAAPPYLWGNQVGLINVGGIIGAFLGCIYTYLIADWTTKRNAAKNSHGYAEPEARLVTALPALFMATAGALIFGFVAQNPSPTGWVGLSFGYGMVAFGLMQAPSVGFNYLIESYTSVAGDCFVAVTSARAVIAFAWTFFVGDWVHHSGPAEPFGIFAMLMGIFALMTIPVLIWGKRFRIWTAKWVPEGSAQ</sequence>
<dbReference type="SUPFAM" id="SSF103473">
    <property type="entry name" value="MFS general substrate transporter"/>
    <property type="match status" value="1"/>
</dbReference>